<name>A0A3E4QT48_9ACTN</name>
<protein>
    <submittedName>
        <fullName evidence="2">Uncharacterized protein</fullName>
    </submittedName>
</protein>
<keyword evidence="1" id="KW-0472">Membrane</keyword>
<keyword evidence="1" id="KW-1133">Transmembrane helix</keyword>
<reference evidence="2 3" key="1">
    <citation type="submission" date="2018-08" db="EMBL/GenBank/DDBJ databases">
        <title>A genome reference for cultivated species of the human gut microbiota.</title>
        <authorList>
            <person name="Zou Y."/>
            <person name="Xue W."/>
            <person name="Luo G."/>
        </authorList>
    </citation>
    <scope>NUCLEOTIDE SEQUENCE [LARGE SCALE GENOMIC DNA]</scope>
    <source>
        <strain evidence="2 3">TF08-14</strain>
    </source>
</reference>
<dbReference type="AlphaFoldDB" id="A0A3E4QT48"/>
<comment type="caution">
    <text evidence="2">The sequence shown here is derived from an EMBL/GenBank/DDBJ whole genome shotgun (WGS) entry which is preliminary data.</text>
</comment>
<feature type="transmembrane region" description="Helical" evidence="1">
    <location>
        <begin position="6"/>
        <end position="26"/>
    </location>
</feature>
<gene>
    <name evidence="2" type="ORF">DXC81_04950</name>
</gene>
<proteinExistence type="predicted"/>
<evidence type="ECO:0000313" key="3">
    <source>
        <dbReference type="Proteomes" id="UP000260943"/>
    </source>
</evidence>
<dbReference type="RefSeq" id="WP_117679453.1">
    <property type="nucleotide sequence ID" value="NZ_CALJOO010000055.1"/>
</dbReference>
<sequence length="65" mass="7193">MQLSEYIQIACAIVGLAGITLARVRFTRRQQTNPGVTAYSDGERKIYYASWAVIAAALVLVFIPF</sequence>
<feature type="transmembrane region" description="Helical" evidence="1">
    <location>
        <begin position="46"/>
        <end position="63"/>
    </location>
</feature>
<keyword evidence="1" id="KW-0812">Transmembrane</keyword>
<dbReference type="Proteomes" id="UP000260943">
    <property type="component" value="Unassembled WGS sequence"/>
</dbReference>
<evidence type="ECO:0000313" key="2">
    <source>
        <dbReference type="EMBL" id="RGL10385.1"/>
    </source>
</evidence>
<accession>A0A3E4QT48</accession>
<evidence type="ECO:0000256" key="1">
    <source>
        <dbReference type="SAM" id="Phobius"/>
    </source>
</evidence>
<dbReference type="EMBL" id="QSRJ01000005">
    <property type="protein sequence ID" value="RGL10385.1"/>
    <property type="molecule type" value="Genomic_DNA"/>
</dbReference>
<organism evidence="2 3">
    <name type="scientific">Collinsella tanakaei</name>
    <dbReference type="NCBI Taxonomy" id="626935"/>
    <lineage>
        <taxon>Bacteria</taxon>
        <taxon>Bacillati</taxon>
        <taxon>Actinomycetota</taxon>
        <taxon>Coriobacteriia</taxon>
        <taxon>Coriobacteriales</taxon>
        <taxon>Coriobacteriaceae</taxon>
        <taxon>Collinsella</taxon>
    </lineage>
</organism>